<name>A0A3M0CQV4_9PROT</name>
<comment type="caution">
    <text evidence="2">The sequence shown here is derived from an EMBL/GenBank/DDBJ whole genome shotgun (WGS) entry which is preliminary data.</text>
</comment>
<dbReference type="OrthoDB" id="9795903at2"/>
<accession>A0A3M0CQV4</accession>
<feature type="domain" description="RES" evidence="1">
    <location>
        <begin position="90"/>
        <end position="226"/>
    </location>
</feature>
<dbReference type="SMART" id="SM00953">
    <property type="entry name" value="RES"/>
    <property type="match status" value="1"/>
</dbReference>
<dbReference type="Proteomes" id="UP000271227">
    <property type="component" value="Unassembled WGS sequence"/>
</dbReference>
<organism evidence="2 3">
    <name type="scientific">Eilatimonas milleporae</name>
    <dbReference type="NCBI Taxonomy" id="911205"/>
    <lineage>
        <taxon>Bacteria</taxon>
        <taxon>Pseudomonadati</taxon>
        <taxon>Pseudomonadota</taxon>
        <taxon>Alphaproteobacteria</taxon>
        <taxon>Kordiimonadales</taxon>
        <taxon>Kordiimonadaceae</taxon>
        <taxon>Eilatimonas</taxon>
    </lineage>
</organism>
<evidence type="ECO:0000259" key="1">
    <source>
        <dbReference type="SMART" id="SM00953"/>
    </source>
</evidence>
<dbReference type="InParanoid" id="A0A3M0CQV4"/>
<dbReference type="EMBL" id="REFR01000009">
    <property type="protein sequence ID" value="RMB11882.1"/>
    <property type="molecule type" value="Genomic_DNA"/>
</dbReference>
<dbReference type="Pfam" id="PF08808">
    <property type="entry name" value="RES"/>
    <property type="match status" value="1"/>
</dbReference>
<dbReference type="InterPro" id="IPR014914">
    <property type="entry name" value="RES_dom"/>
</dbReference>
<gene>
    <name evidence="2" type="ORF">BXY39_0369</name>
</gene>
<evidence type="ECO:0000313" key="3">
    <source>
        <dbReference type="Proteomes" id="UP000271227"/>
    </source>
</evidence>
<dbReference type="AlphaFoldDB" id="A0A3M0CQV4"/>
<dbReference type="RefSeq" id="WP_121937113.1">
    <property type="nucleotide sequence ID" value="NZ_REFR01000009.1"/>
</dbReference>
<reference evidence="2 3" key="1">
    <citation type="submission" date="2018-10" db="EMBL/GenBank/DDBJ databases">
        <title>Genomic Encyclopedia of Archaeal and Bacterial Type Strains, Phase II (KMG-II): from individual species to whole genera.</title>
        <authorList>
            <person name="Goeker M."/>
        </authorList>
    </citation>
    <scope>NUCLEOTIDE SEQUENCE [LARGE SCALE GENOMIC DNA]</scope>
    <source>
        <strain evidence="2 3">DSM 25217</strain>
    </source>
</reference>
<sequence length="255" mass="27909">MNDHGTGGTDTAPAVPPLCRLDWHGARRIIATRHPPIDLFEDIADPTDWPLIASGEARTNPRLSETVGMLDRVPSQRRAFGPGASYVMAPFVHASPDRPGRFHDGHFGAYYAADRFETALAEVTYHRARFLRATHEPSGWLAQTRELVGRIRARLHDLRGAAEFTRCLAPDDYTPSQALARRLRSPDGHGPDAGGSDGLVYPSVRDPGGICIAAFWPDVPAIPVQGRSLSLHFDGTRIDMIRDATDGTVYRLVTG</sequence>
<proteinExistence type="predicted"/>
<keyword evidence="3" id="KW-1185">Reference proteome</keyword>
<evidence type="ECO:0000313" key="2">
    <source>
        <dbReference type="EMBL" id="RMB11882.1"/>
    </source>
</evidence>
<protein>
    <submittedName>
        <fullName evidence="2">RES domain-containing protein</fullName>
    </submittedName>
</protein>